<feature type="transmembrane region" description="Helical" evidence="8">
    <location>
        <begin position="137"/>
        <end position="160"/>
    </location>
</feature>
<dbReference type="Pfam" id="PF00067">
    <property type="entry name" value="p450"/>
    <property type="match status" value="1"/>
</dbReference>
<keyword evidence="6" id="KW-0503">Monooxygenase</keyword>
<accession>A0A8S1GVB9</accession>
<keyword evidence="10" id="KW-1185">Reference proteome</keyword>
<dbReference type="PROSITE" id="PS00086">
    <property type="entry name" value="CYTOCHROME_P450"/>
    <property type="match status" value="1"/>
</dbReference>
<feature type="transmembrane region" description="Helical" evidence="8">
    <location>
        <begin position="103"/>
        <end position="125"/>
    </location>
</feature>
<dbReference type="GO" id="GO:0020037">
    <property type="term" value="F:heme binding"/>
    <property type="evidence" value="ECO:0007669"/>
    <property type="project" value="InterPro"/>
</dbReference>
<feature type="transmembrane region" description="Helical" evidence="8">
    <location>
        <begin position="333"/>
        <end position="351"/>
    </location>
</feature>
<dbReference type="GO" id="GO:0016712">
    <property type="term" value="F:oxidoreductase activity, acting on paired donors, with incorporation or reduction of molecular oxygen, reduced flavin or flavoprotein as one donor, and incorporation of one atom of oxygen"/>
    <property type="evidence" value="ECO:0007669"/>
    <property type="project" value="TreeGrafter"/>
</dbReference>
<proteinExistence type="inferred from homology"/>
<dbReference type="PRINTS" id="PR00385">
    <property type="entry name" value="P450"/>
</dbReference>
<dbReference type="GO" id="GO:0006082">
    <property type="term" value="P:organic acid metabolic process"/>
    <property type="evidence" value="ECO:0007669"/>
    <property type="project" value="TreeGrafter"/>
</dbReference>
<evidence type="ECO:0000256" key="5">
    <source>
        <dbReference type="ARBA" id="ARBA00023004"/>
    </source>
</evidence>
<gene>
    <name evidence="9" type="ORF">CAUJ_LOCUS2890</name>
</gene>
<evidence type="ECO:0000256" key="6">
    <source>
        <dbReference type="ARBA" id="ARBA00023033"/>
    </source>
</evidence>
<feature type="transmembrane region" description="Helical" evidence="8">
    <location>
        <begin position="363"/>
        <end position="385"/>
    </location>
</feature>
<dbReference type="InterPro" id="IPR011701">
    <property type="entry name" value="MFS"/>
</dbReference>
<comment type="similarity">
    <text evidence="2">Belongs to the cytochrome P450 family.</text>
</comment>
<feature type="transmembrane region" description="Helical" evidence="8">
    <location>
        <begin position="53"/>
        <end position="72"/>
    </location>
</feature>
<comment type="cofactor">
    <cofactor evidence="1 7">
        <name>heme</name>
        <dbReference type="ChEBI" id="CHEBI:30413"/>
    </cofactor>
</comment>
<dbReference type="InterPro" id="IPR036396">
    <property type="entry name" value="Cyt_P450_sf"/>
</dbReference>
<dbReference type="GO" id="GO:0005737">
    <property type="term" value="C:cytoplasm"/>
    <property type="evidence" value="ECO:0007669"/>
    <property type="project" value="TreeGrafter"/>
</dbReference>
<dbReference type="Gene3D" id="1.10.630.10">
    <property type="entry name" value="Cytochrome P450"/>
    <property type="match status" value="1"/>
</dbReference>
<keyword evidence="4" id="KW-0560">Oxidoreductase</keyword>
<organism evidence="9 10">
    <name type="scientific">Caenorhabditis auriculariae</name>
    <dbReference type="NCBI Taxonomy" id="2777116"/>
    <lineage>
        <taxon>Eukaryota</taxon>
        <taxon>Metazoa</taxon>
        <taxon>Ecdysozoa</taxon>
        <taxon>Nematoda</taxon>
        <taxon>Chromadorea</taxon>
        <taxon>Rhabditida</taxon>
        <taxon>Rhabditina</taxon>
        <taxon>Rhabditomorpha</taxon>
        <taxon>Rhabditoidea</taxon>
        <taxon>Rhabditidae</taxon>
        <taxon>Peloderinae</taxon>
        <taxon>Caenorhabditis</taxon>
    </lineage>
</organism>
<dbReference type="FunFam" id="1.10.630.10:FF:000036">
    <property type="entry name" value="CYtochrome P450 family"/>
    <property type="match status" value="1"/>
</dbReference>
<dbReference type="OrthoDB" id="2789670at2759"/>
<dbReference type="InterPro" id="IPR002401">
    <property type="entry name" value="Cyt_P450_E_grp-I"/>
</dbReference>
<dbReference type="InterPro" id="IPR017972">
    <property type="entry name" value="Cyt_P450_CS"/>
</dbReference>
<keyword evidence="8" id="KW-0472">Membrane</keyword>
<evidence type="ECO:0000256" key="4">
    <source>
        <dbReference type="ARBA" id="ARBA00023002"/>
    </source>
</evidence>
<dbReference type="GO" id="GO:0006805">
    <property type="term" value="P:xenobiotic metabolic process"/>
    <property type="evidence" value="ECO:0007669"/>
    <property type="project" value="TreeGrafter"/>
</dbReference>
<evidence type="ECO:0000256" key="3">
    <source>
        <dbReference type="ARBA" id="ARBA00022723"/>
    </source>
</evidence>
<reference evidence="9" key="1">
    <citation type="submission" date="2020-10" db="EMBL/GenBank/DDBJ databases">
        <authorList>
            <person name="Kikuchi T."/>
        </authorList>
    </citation>
    <scope>NUCLEOTIDE SEQUENCE</scope>
    <source>
        <strain evidence="9">NKZ352</strain>
    </source>
</reference>
<dbReference type="Gene3D" id="1.20.1250.20">
    <property type="entry name" value="MFS general substrate transporter like domains"/>
    <property type="match status" value="2"/>
</dbReference>
<dbReference type="SUPFAM" id="SSF103473">
    <property type="entry name" value="MFS general substrate transporter"/>
    <property type="match status" value="1"/>
</dbReference>
<feature type="binding site" description="axial binding residue" evidence="7">
    <location>
        <position position="910"/>
    </location>
    <ligand>
        <name>heme</name>
        <dbReference type="ChEBI" id="CHEBI:30413"/>
    </ligand>
    <ligandPart>
        <name>Fe</name>
        <dbReference type="ChEBI" id="CHEBI:18248"/>
    </ligandPart>
</feature>
<dbReference type="PRINTS" id="PR00463">
    <property type="entry name" value="EP450I"/>
</dbReference>
<keyword evidence="7" id="KW-0349">Heme</keyword>
<dbReference type="InterPro" id="IPR001128">
    <property type="entry name" value="Cyt_P450"/>
</dbReference>
<dbReference type="EMBL" id="CAJGYM010000005">
    <property type="protein sequence ID" value="CAD6186971.1"/>
    <property type="molecule type" value="Genomic_DNA"/>
</dbReference>
<feature type="transmembrane region" description="Helical" evidence="8">
    <location>
        <begin position="234"/>
        <end position="251"/>
    </location>
</feature>
<dbReference type="Proteomes" id="UP000835052">
    <property type="component" value="Unassembled WGS sequence"/>
</dbReference>
<protein>
    <recommendedName>
        <fullName evidence="11">Major facilitator superfamily (MFS) profile domain-containing protein</fullName>
    </recommendedName>
</protein>
<feature type="transmembrane region" description="Helical" evidence="8">
    <location>
        <begin position="304"/>
        <end position="327"/>
    </location>
</feature>
<keyword evidence="8" id="KW-0812">Transmembrane</keyword>
<dbReference type="SUPFAM" id="SSF48264">
    <property type="entry name" value="Cytochrome P450"/>
    <property type="match status" value="1"/>
</dbReference>
<feature type="transmembrane region" description="Helical" evidence="8">
    <location>
        <begin position="462"/>
        <end position="483"/>
    </location>
</feature>
<dbReference type="InterPro" id="IPR036259">
    <property type="entry name" value="MFS_trans_sf"/>
</dbReference>
<feature type="transmembrane region" description="Helical" evidence="8">
    <location>
        <begin position="271"/>
        <end position="292"/>
    </location>
</feature>
<keyword evidence="8" id="KW-1133">Transmembrane helix</keyword>
<name>A0A8S1GVB9_9PELO</name>
<comment type="caution">
    <text evidence="9">The sequence shown here is derived from an EMBL/GenBank/DDBJ whole genome shotgun (WGS) entry which is preliminary data.</text>
</comment>
<evidence type="ECO:0008006" key="11">
    <source>
        <dbReference type="Google" id="ProtNLM"/>
    </source>
</evidence>
<evidence type="ECO:0000313" key="10">
    <source>
        <dbReference type="Proteomes" id="UP000835052"/>
    </source>
</evidence>
<evidence type="ECO:0000256" key="1">
    <source>
        <dbReference type="ARBA" id="ARBA00001971"/>
    </source>
</evidence>
<dbReference type="PANTHER" id="PTHR24300">
    <property type="entry name" value="CYTOCHROME P450 508A4-RELATED"/>
    <property type="match status" value="1"/>
</dbReference>
<dbReference type="GO" id="GO:0022857">
    <property type="term" value="F:transmembrane transporter activity"/>
    <property type="evidence" value="ECO:0007669"/>
    <property type="project" value="InterPro"/>
</dbReference>
<dbReference type="Pfam" id="PF07690">
    <property type="entry name" value="MFS_1"/>
    <property type="match status" value="1"/>
</dbReference>
<dbReference type="CDD" id="cd20617">
    <property type="entry name" value="CYP1_2-like"/>
    <property type="match status" value="1"/>
</dbReference>
<feature type="transmembrane region" description="Helical" evidence="8">
    <location>
        <begin position="79"/>
        <end position="97"/>
    </location>
</feature>
<dbReference type="GO" id="GO:0005506">
    <property type="term" value="F:iron ion binding"/>
    <property type="evidence" value="ECO:0007669"/>
    <property type="project" value="InterPro"/>
</dbReference>
<evidence type="ECO:0000256" key="7">
    <source>
        <dbReference type="PIRSR" id="PIRSR602401-1"/>
    </source>
</evidence>
<feature type="transmembrane region" description="Helical" evidence="8">
    <location>
        <begin position="397"/>
        <end position="418"/>
    </location>
</feature>
<dbReference type="PANTHER" id="PTHR24300:SF375">
    <property type="entry name" value="CYTOCHROME P450 FAMILY"/>
    <property type="match status" value="1"/>
</dbReference>
<evidence type="ECO:0000313" key="9">
    <source>
        <dbReference type="EMBL" id="CAD6186971.1"/>
    </source>
</evidence>
<sequence length="969" mass="110389">MKYFRYALLLAATLSISFIYSNRVAFSITVLCQKEQYKTTENYYLLDKTAEKWMFTITALGMFVGPIPLYFVYKLDTRILIIFYATLAFLSCALFPLADSFGFMPALFCRFLSGVAQAVQLNFINEVAQRWAPEAEISLFVAVLLATAHFGPLFIMIFGGEMCESSWFGWEWTYYFLAILIFSSTAVFIILYTDEVHMNRFVEGDEKKLILAGKQPEKEKPSVPWRPLLEDPTIWAIIILFCGFYFGMIIYQQYSPIFFREVLHFPVRSSGYFAAIPMIFAIIVKVIVAKMIDSDPFQIGKSWSLALPLVILEFVSSVLIILAGILIEARHAVLILDMAFASIHFFVPIITSRAFQIRAGPTAHFAINISVVLSSIVHILIPFLVDFVAPNNTKQEWATMFFIVAFVILITTGIYLFFSDLKPAPWLGRLETVTPPIYMSHRKDLPCEKEPKMRSGSDKVCYSYFVMSPVTLLAVSLLIYLLFKHFKKRSEYPKGPIPIPLFGNLPEIFAVASATGGIVPAFNHFKKKYGRVFTLWIGPIPTVHICDYELAFETMTTRGAEFGTRSLPGVLNDIRFGRGVLASNGEFWMEHRRFALFTLRNFGVGRNVMERRIMDEVHQRFTYLNEKNVRIKDNSVDVVKFFDLLVGSIINSMLFSERFEANDKTFAELKRLLDESLQEFNLLDLFAPMWLMKSPLLRWRYNCLMGPFHGIVNVVKRQIAARVEEIEQGRHVIADDPDDFVDAYLLKMQKNKENGEESSTFDLENLSIDLLDLWIAGQETTTTTLVWATVLLLNHPKEEERVRRELLSVTGGRDLSLSDRSATPNLNALIAEVQRIASILNINLLRCVNKDTTIDGQPLAAGTVVTAQLSAIHTDETLFEDSHEFKPSRFLKNPKLEPKLIPFGIGKRVCLGESLARAELYLILGNLLLRYRLKPEGALPSTKETSPFGMMKRPMKCRAFFEPIPADFQ</sequence>
<keyword evidence="5 7" id="KW-0408">Iron</keyword>
<feature type="transmembrane region" description="Helical" evidence="8">
    <location>
        <begin position="172"/>
        <end position="192"/>
    </location>
</feature>
<keyword evidence="3 7" id="KW-0479">Metal-binding</keyword>
<evidence type="ECO:0000256" key="8">
    <source>
        <dbReference type="SAM" id="Phobius"/>
    </source>
</evidence>
<evidence type="ECO:0000256" key="2">
    <source>
        <dbReference type="ARBA" id="ARBA00010617"/>
    </source>
</evidence>
<dbReference type="AlphaFoldDB" id="A0A8S1GVB9"/>
<dbReference type="InterPro" id="IPR050182">
    <property type="entry name" value="Cytochrome_P450_fam2"/>
</dbReference>